<dbReference type="EMBL" id="JACXIY010000012">
    <property type="protein sequence ID" value="MBD2868884.1"/>
    <property type="molecule type" value="Genomic_DNA"/>
</dbReference>
<feature type="domain" description="M23ase beta-sheet core" evidence="3">
    <location>
        <begin position="220"/>
        <end position="314"/>
    </location>
</feature>
<dbReference type="Gene3D" id="2.70.70.10">
    <property type="entry name" value="Glucose Permease (Domain IIA)"/>
    <property type="match status" value="1"/>
</dbReference>
<name>A0A927CJW8_9BACL</name>
<dbReference type="InterPro" id="IPR011055">
    <property type="entry name" value="Dup_hybrid_motif"/>
</dbReference>
<evidence type="ECO:0000259" key="3">
    <source>
        <dbReference type="Pfam" id="PF01551"/>
    </source>
</evidence>
<proteinExistence type="predicted"/>
<dbReference type="PANTHER" id="PTHR21666:SF286">
    <property type="entry name" value="LIPOPROTEIN NLPD"/>
    <property type="match status" value="1"/>
</dbReference>
<accession>A0A927CJW8</accession>
<dbReference type="Pfam" id="PF01551">
    <property type="entry name" value="Peptidase_M23"/>
    <property type="match status" value="1"/>
</dbReference>
<evidence type="ECO:0000256" key="1">
    <source>
        <dbReference type="SAM" id="Coils"/>
    </source>
</evidence>
<sequence length="325" mass="35070">MNWLSKRFTFVIIPEANQSVRQYRVSGLALVLAPALALLLGLFALVIFALFSRASITASDLKGELSSSADRYELRLSEKDASIDSLRSDLLRLSEQARSMEGKMAEVKALEAQLKQLAGIDAKAPVSVSSLVAEEGGQGGEELELPGGSAAALAGETAERFADIGKRLETMLPQLEDTKEAVIAYKEMLRITPTIWPTDSRKVTSLFGMRKDPFTGRTTYHSGIDIGGSTGDPIYAAADGVVTLSENDRVHGHNIMIDHGRGISTRYLHLSKRVAGVGDKVAKGQSIGELGSTGRSTGPHLHYEVYINGETVNPEPYITADRKEP</sequence>
<organism evidence="4 5">
    <name type="scientific">Paenibacillus arenilitoris</name>
    <dbReference type="NCBI Taxonomy" id="2772299"/>
    <lineage>
        <taxon>Bacteria</taxon>
        <taxon>Bacillati</taxon>
        <taxon>Bacillota</taxon>
        <taxon>Bacilli</taxon>
        <taxon>Bacillales</taxon>
        <taxon>Paenibacillaceae</taxon>
        <taxon>Paenibacillus</taxon>
    </lineage>
</organism>
<gene>
    <name evidence="4" type="ORF">IDH41_09860</name>
</gene>
<protein>
    <submittedName>
        <fullName evidence="4">Peptidoglycan DD-metalloendopeptidase family protein</fullName>
    </submittedName>
</protein>
<dbReference type="CDD" id="cd12797">
    <property type="entry name" value="M23_peptidase"/>
    <property type="match status" value="1"/>
</dbReference>
<dbReference type="PANTHER" id="PTHR21666">
    <property type="entry name" value="PEPTIDASE-RELATED"/>
    <property type="match status" value="1"/>
</dbReference>
<evidence type="ECO:0000313" key="5">
    <source>
        <dbReference type="Proteomes" id="UP000632125"/>
    </source>
</evidence>
<comment type="caution">
    <text evidence="4">The sequence shown here is derived from an EMBL/GenBank/DDBJ whole genome shotgun (WGS) entry which is preliminary data.</text>
</comment>
<keyword evidence="2" id="KW-0472">Membrane</keyword>
<evidence type="ECO:0000256" key="2">
    <source>
        <dbReference type="SAM" id="Phobius"/>
    </source>
</evidence>
<dbReference type="InterPro" id="IPR016047">
    <property type="entry name" value="M23ase_b-sheet_dom"/>
</dbReference>
<dbReference type="Proteomes" id="UP000632125">
    <property type="component" value="Unassembled WGS sequence"/>
</dbReference>
<dbReference type="AlphaFoldDB" id="A0A927CJW8"/>
<evidence type="ECO:0000313" key="4">
    <source>
        <dbReference type="EMBL" id="MBD2868884.1"/>
    </source>
</evidence>
<keyword evidence="5" id="KW-1185">Reference proteome</keyword>
<reference evidence="4" key="1">
    <citation type="submission" date="2020-09" db="EMBL/GenBank/DDBJ databases">
        <title>A novel bacterium of genus Paenibacillus, isolated from South China Sea.</title>
        <authorList>
            <person name="Huang H."/>
            <person name="Mo K."/>
            <person name="Hu Y."/>
        </authorList>
    </citation>
    <scope>NUCLEOTIDE SEQUENCE</scope>
    <source>
        <strain evidence="4">IB182493</strain>
    </source>
</reference>
<dbReference type="InterPro" id="IPR050570">
    <property type="entry name" value="Cell_wall_metabolism_enzyme"/>
</dbReference>
<keyword evidence="2" id="KW-0812">Transmembrane</keyword>
<keyword evidence="2" id="KW-1133">Transmembrane helix</keyword>
<dbReference type="GO" id="GO:0004222">
    <property type="term" value="F:metalloendopeptidase activity"/>
    <property type="evidence" value="ECO:0007669"/>
    <property type="project" value="TreeGrafter"/>
</dbReference>
<dbReference type="RefSeq" id="WP_190860529.1">
    <property type="nucleotide sequence ID" value="NZ_JACXIY010000012.1"/>
</dbReference>
<feature type="coiled-coil region" evidence="1">
    <location>
        <begin position="83"/>
        <end position="120"/>
    </location>
</feature>
<feature type="transmembrane region" description="Helical" evidence="2">
    <location>
        <begin position="28"/>
        <end position="51"/>
    </location>
</feature>
<dbReference type="FunFam" id="2.70.70.10:FF:000006">
    <property type="entry name" value="M23 family peptidase"/>
    <property type="match status" value="1"/>
</dbReference>
<keyword evidence="1" id="KW-0175">Coiled coil</keyword>
<dbReference type="SUPFAM" id="SSF51261">
    <property type="entry name" value="Duplicated hybrid motif"/>
    <property type="match status" value="1"/>
</dbReference>